<keyword evidence="3" id="KW-0597">Phosphoprotein</keyword>
<dbReference type="SUPFAM" id="SSF47384">
    <property type="entry name" value="Homodimeric domain of signal transducing histidine kinase"/>
    <property type="match status" value="1"/>
</dbReference>
<sequence length="832" mass="94358">MSQSSPFLSNDQLLEVFNYTHTATAVHVGETAIIQSANDAMLRIWGKDRSVIGKSLEDALPELKGQPFIEMFRKVWLEGMLISGKDTAADLLIDGELKTFYFDFEYRAIKNDEGKTICILHTAVDVSERVLRREAVEREQEKEEALQREQVLNEELAATVEELAATNEELVATNEELQETQETLHVLNNELELRVVERFNQLSESEKRFKTMAEGTDILIAVGDEEGNAIYFNKPWTALTGRSMKDLLAFGWADLIHPEDRDRYMNIYLSALRDKIAFSGEFRILTRKGDYRWLLTNGPPRFHADGSFAGYISSCIDITERKLIELERLNLNKLIEASSEFIALVGLDMSIQYLNPAALRKLGWANSKNRNILEVIFPADRPAAEKLLPGVLAGTNFKQEIRFWNEETGNPFWIEWNGFAIKDQETDKITAIASVSADITERKLYQEELQDINLEMAAANEELATTNEELAQTHEDLIQYTKKLADSEERLLQAIDTGKMGTWSIDPKTLEITVSGFVKNLLGLPLDEPATMDDIMSAIDPDYHDIFNTALSNALNNHSSSDNEYPITNLTTGEEKWVRATGRVFVDQHGHMTEYSGLFIDITEQKLDELRKNDFIGMVSHELKTPLTAINGFVQVLQRKAKKDEDNYEMIALEKTNSQIRKMTTMINGFLNVSRLESGKLLIEKTNFNLDELLKEAIEETYISQSSHKIILHPTCGVDIHADRDKIGNVISNLISNGIKYSDNGTRIEITCKTTEHEVELQIKDEGIGIKPDDIDKLFERYYRVQGNHTISGFGIGLYLSAEIIERHGGRIWAESEEGKGSVFHFTLPLSY</sequence>
<proteinExistence type="predicted"/>
<evidence type="ECO:0000259" key="9">
    <source>
        <dbReference type="PROSITE" id="PS50109"/>
    </source>
</evidence>
<dbReference type="InterPro" id="IPR052162">
    <property type="entry name" value="Sensor_kinase/Photoreceptor"/>
</dbReference>
<dbReference type="InterPro" id="IPR001610">
    <property type="entry name" value="PAC"/>
</dbReference>
<dbReference type="Pfam" id="PF00512">
    <property type="entry name" value="HisKA"/>
    <property type="match status" value="1"/>
</dbReference>
<dbReference type="Gene3D" id="2.10.70.100">
    <property type="match status" value="1"/>
</dbReference>
<accession>A0A1G8CYK0</accession>
<dbReference type="SMART" id="SM00091">
    <property type="entry name" value="PAS"/>
    <property type="match status" value="4"/>
</dbReference>
<dbReference type="InterPro" id="IPR036097">
    <property type="entry name" value="HisK_dim/P_sf"/>
</dbReference>
<dbReference type="SMART" id="SM00387">
    <property type="entry name" value="HATPase_c"/>
    <property type="match status" value="1"/>
</dbReference>
<evidence type="ECO:0000256" key="5">
    <source>
        <dbReference type="ARBA" id="ARBA00022777"/>
    </source>
</evidence>
<dbReference type="PRINTS" id="PR00344">
    <property type="entry name" value="BCTRLSENSOR"/>
</dbReference>
<dbReference type="OrthoDB" id="9813151at2"/>
<feature type="domain" description="Histidine kinase" evidence="9">
    <location>
        <begin position="618"/>
        <end position="832"/>
    </location>
</feature>
<feature type="domain" description="PAS" evidence="10">
    <location>
        <begin position="205"/>
        <end position="275"/>
    </location>
</feature>
<dbReference type="Pfam" id="PF08447">
    <property type="entry name" value="PAS_3"/>
    <property type="match status" value="2"/>
</dbReference>
<dbReference type="InterPro" id="IPR005467">
    <property type="entry name" value="His_kinase_dom"/>
</dbReference>
<dbReference type="InterPro" id="IPR000014">
    <property type="entry name" value="PAS"/>
</dbReference>
<keyword evidence="8" id="KW-0175">Coiled coil</keyword>
<dbReference type="SUPFAM" id="SSF55785">
    <property type="entry name" value="PYP-like sensor domain (PAS domain)"/>
    <property type="match status" value="4"/>
</dbReference>
<evidence type="ECO:0000313" key="12">
    <source>
        <dbReference type="EMBL" id="SDH50565.1"/>
    </source>
</evidence>
<feature type="domain" description="PAS" evidence="10">
    <location>
        <begin position="487"/>
        <end position="558"/>
    </location>
</feature>
<dbReference type="CDD" id="cd00075">
    <property type="entry name" value="HATPase"/>
    <property type="match status" value="1"/>
</dbReference>
<dbReference type="EC" id="2.7.13.3" evidence="2"/>
<evidence type="ECO:0000256" key="3">
    <source>
        <dbReference type="ARBA" id="ARBA00022553"/>
    </source>
</evidence>
<evidence type="ECO:0000256" key="1">
    <source>
        <dbReference type="ARBA" id="ARBA00000085"/>
    </source>
</evidence>
<keyword evidence="5" id="KW-0418">Kinase</keyword>
<dbReference type="Gene3D" id="3.30.450.20">
    <property type="entry name" value="PAS domain"/>
    <property type="match status" value="4"/>
</dbReference>
<dbReference type="InterPro" id="IPR036890">
    <property type="entry name" value="HATPase_C_sf"/>
</dbReference>
<evidence type="ECO:0000256" key="2">
    <source>
        <dbReference type="ARBA" id="ARBA00012438"/>
    </source>
</evidence>
<dbReference type="CDD" id="cd00082">
    <property type="entry name" value="HisKA"/>
    <property type="match status" value="1"/>
</dbReference>
<dbReference type="Gene3D" id="3.30.565.10">
    <property type="entry name" value="Histidine kinase-like ATPase, C-terminal domain"/>
    <property type="match status" value="1"/>
</dbReference>
<dbReference type="PROSITE" id="PS50109">
    <property type="entry name" value="HIS_KIN"/>
    <property type="match status" value="1"/>
</dbReference>
<evidence type="ECO:0000256" key="6">
    <source>
        <dbReference type="ARBA" id="ARBA00023012"/>
    </source>
</evidence>
<dbReference type="RefSeq" id="WP_090503987.1">
    <property type="nucleotide sequence ID" value="NZ_FNCH01000027.1"/>
</dbReference>
<dbReference type="InterPro" id="IPR013655">
    <property type="entry name" value="PAS_fold_3"/>
</dbReference>
<dbReference type="PANTHER" id="PTHR43304">
    <property type="entry name" value="PHYTOCHROME-LIKE PROTEIN CPH1"/>
    <property type="match status" value="1"/>
</dbReference>
<dbReference type="PROSITE" id="PS50113">
    <property type="entry name" value="PAC"/>
    <property type="match status" value="3"/>
</dbReference>
<dbReference type="CDD" id="cd00130">
    <property type="entry name" value="PAS"/>
    <property type="match status" value="3"/>
</dbReference>
<dbReference type="InterPro" id="IPR003661">
    <property type="entry name" value="HisK_dim/P_dom"/>
</dbReference>
<comment type="catalytic activity">
    <reaction evidence="1">
        <text>ATP + protein L-histidine = ADP + protein N-phospho-L-histidine.</text>
        <dbReference type="EC" id="2.7.13.3"/>
    </reaction>
</comment>
<organism evidence="12 13">
    <name type="scientific">Pedobacter terrae</name>
    <dbReference type="NCBI Taxonomy" id="405671"/>
    <lineage>
        <taxon>Bacteria</taxon>
        <taxon>Pseudomonadati</taxon>
        <taxon>Bacteroidota</taxon>
        <taxon>Sphingobacteriia</taxon>
        <taxon>Sphingobacteriales</taxon>
        <taxon>Sphingobacteriaceae</taxon>
        <taxon>Pedobacter</taxon>
    </lineage>
</organism>
<dbReference type="SUPFAM" id="SSF55874">
    <property type="entry name" value="ATPase domain of HSP90 chaperone/DNA topoisomerase II/histidine kinase"/>
    <property type="match status" value="1"/>
</dbReference>
<dbReference type="SMART" id="SM00086">
    <property type="entry name" value="PAC"/>
    <property type="match status" value="3"/>
</dbReference>
<keyword evidence="7" id="KW-0472">Membrane</keyword>
<protein>
    <recommendedName>
        <fullName evidence="2">histidine kinase</fullName>
        <ecNumber evidence="2">2.7.13.3</ecNumber>
    </recommendedName>
</protein>
<dbReference type="InterPro" id="IPR000700">
    <property type="entry name" value="PAS-assoc_C"/>
</dbReference>
<dbReference type="InterPro" id="IPR004358">
    <property type="entry name" value="Sig_transdc_His_kin-like_C"/>
</dbReference>
<evidence type="ECO:0000256" key="7">
    <source>
        <dbReference type="ARBA" id="ARBA00023136"/>
    </source>
</evidence>
<reference evidence="13" key="1">
    <citation type="submission" date="2016-10" db="EMBL/GenBank/DDBJ databases">
        <authorList>
            <person name="Varghese N."/>
            <person name="Submissions S."/>
        </authorList>
    </citation>
    <scope>NUCLEOTIDE SEQUENCE [LARGE SCALE GENOMIC DNA]</scope>
    <source>
        <strain evidence="13">DSM 17933</strain>
    </source>
</reference>
<dbReference type="SMART" id="SM00388">
    <property type="entry name" value="HisKA"/>
    <property type="match status" value="1"/>
</dbReference>
<evidence type="ECO:0000256" key="8">
    <source>
        <dbReference type="SAM" id="Coils"/>
    </source>
</evidence>
<feature type="coiled-coil region" evidence="8">
    <location>
        <begin position="128"/>
        <end position="194"/>
    </location>
</feature>
<feature type="domain" description="PAC" evidence="11">
    <location>
        <begin position="561"/>
        <end position="614"/>
    </location>
</feature>
<evidence type="ECO:0000256" key="4">
    <source>
        <dbReference type="ARBA" id="ARBA00022679"/>
    </source>
</evidence>
<dbReference type="InterPro" id="IPR003594">
    <property type="entry name" value="HATPase_dom"/>
</dbReference>
<dbReference type="NCBIfam" id="TIGR00229">
    <property type="entry name" value="sensory_box"/>
    <property type="match status" value="2"/>
</dbReference>
<evidence type="ECO:0000259" key="10">
    <source>
        <dbReference type="PROSITE" id="PS50112"/>
    </source>
</evidence>
<dbReference type="Pfam" id="PF13426">
    <property type="entry name" value="PAS_9"/>
    <property type="match status" value="1"/>
</dbReference>
<keyword evidence="13" id="KW-1185">Reference proteome</keyword>
<dbReference type="Proteomes" id="UP000199643">
    <property type="component" value="Unassembled WGS sequence"/>
</dbReference>
<dbReference type="Pfam" id="PF02518">
    <property type="entry name" value="HATPase_c"/>
    <property type="match status" value="1"/>
</dbReference>
<gene>
    <name evidence="12" type="ORF">SAMN05421827_12730</name>
</gene>
<evidence type="ECO:0000313" key="13">
    <source>
        <dbReference type="Proteomes" id="UP000199643"/>
    </source>
</evidence>
<dbReference type="Pfam" id="PF08448">
    <property type="entry name" value="PAS_4"/>
    <property type="match status" value="1"/>
</dbReference>
<feature type="domain" description="PAC" evidence="11">
    <location>
        <begin position="278"/>
        <end position="330"/>
    </location>
</feature>
<feature type="domain" description="PAC" evidence="11">
    <location>
        <begin position="397"/>
        <end position="451"/>
    </location>
</feature>
<dbReference type="EMBL" id="FNCH01000027">
    <property type="protein sequence ID" value="SDH50565.1"/>
    <property type="molecule type" value="Genomic_DNA"/>
</dbReference>
<dbReference type="Gene3D" id="1.10.287.130">
    <property type="match status" value="1"/>
</dbReference>
<evidence type="ECO:0000259" key="11">
    <source>
        <dbReference type="PROSITE" id="PS50113"/>
    </source>
</evidence>
<feature type="coiled-coil region" evidence="8">
    <location>
        <begin position="442"/>
        <end position="490"/>
    </location>
</feature>
<dbReference type="FunFam" id="3.30.565.10:FF:000006">
    <property type="entry name" value="Sensor histidine kinase WalK"/>
    <property type="match status" value="1"/>
</dbReference>
<dbReference type="AlphaFoldDB" id="A0A1G8CYK0"/>
<dbReference type="PANTHER" id="PTHR43304:SF1">
    <property type="entry name" value="PAC DOMAIN-CONTAINING PROTEIN"/>
    <property type="match status" value="1"/>
</dbReference>
<dbReference type="PROSITE" id="PS50112">
    <property type="entry name" value="PAS"/>
    <property type="match status" value="2"/>
</dbReference>
<name>A0A1G8CYK0_9SPHI</name>
<dbReference type="InterPro" id="IPR013656">
    <property type="entry name" value="PAS_4"/>
</dbReference>
<keyword evidence="4" id="KW-0808">Transferase</keyword>
<dbReference type="InterPro" id="IPR035965">
    <property type="entry name" value="PAS-like_dom_sf"/>
</dbReference>
<dbReference type="FunFam" id="1.10.287.130:FF:000001">
    <property type="entry name" value="Two-component sensor histidine kinase"/>
    <property type="match status" value="1"/>
</dbReference>
<dbReference type="GO" id="GO:0000155">
    <property type="term" value="F:phosphorelay sensor kinase activity"/>
    <property type="evidence" value="ECO:0007669"/>
    <property type="project" value="InterPro"/>
</dbReference>
<keyword evidence="6" id="KW-0902">Two-component regulatory system</keyword>
<dbReference type="STRING" id="405671.SAMN05421827_12730"/>